<accession>A0ABN8J775</accession>
<feature type="non-terminal residue" evidence="1">
    <location>
        <position position="98"/>
    </location>
</feature>
<gene>
    <name evidence="1" type="ORF">IPOD504_LOCUS16864</name>
</gene>
<sequence>MFTYCNVLLKFQLSKVSSKNKPHGCIEVHIALVLDSTALSIEDHAGQPRTGRATTVKMPDALRGLHCPPFDLYLLRHWHSFDVHVATNALKMSSLVLF</sequence>
<organism evidence="1 2">
    <name type="scientific">Iphiclides podalirius</name>
    <name type="common">scarce swallowtail</name>
    <dbReference type="NCBI Taxonomy" id="110791"/>
    <lineage>
        <taxon>Eukaryota</taxon>
        <taxon>Metazoa</taxon>
        <taxon>Ecdysozoa</taxon>
        <taxon>Arthropoda</taxon>
        <taxon>Hexapoda</taxon>
        <taxon>Insecta</taxon>
        <taxon>Pterygota</taxon>
        <taxon>Neoptera</taxon>
        <taxon>Endopterygota</taxon>
        <taxon>Lepidoptera</taxon>
        <taxon>Glossata</taxon>
        <taxon>Ditrysia</taxon>
        <taxon>Papilionoidea</taxon>
        <taxon>Papilionidae</taxon>
        <taxon>Papilioninae</taxon>
        <taxon>Iphiclides</taxon>
    </lineage>
</organism>
<reference evidence="1" key="1">
    <citation type="submission" date="2022-03" db="EMBL/GenBank/DDBJ databases">
        <authorList>
            <person name="Martin H S."/>
        </authorList>
    </citation>
    <scope>NUCLEOTIDE SEQUENCE</scope>
</reference>
<dbReference type="Proteomes" id="UP000837857">
    <property type="component" value="Chromosome 8"/>
</dbReference>
<keyword evidence="2" id="KW-1185">Reference proteome</keyword>
<evidence type="ECO:0000313" key="2">
    <source>
        <dbReference type="Proteomes" id="UP000837857"/>
    </source>
</evidence>
<protein>
    <submittedName>
        <fullName evidence="1">Uncharacterized protein</fullName>
    </submittedName>
</protein>
<evidence type="ECO:0000313" key="1">
    <source>
        <dbReference type="EMBL" id="CAH2075522.1"/>
    </source>
</evidence>
<dbReference type="EMBL" id="OW152820">
    <property type="protein sequence ID" value="CAH2075522.1"/>
    <property type="molecule type" value="Genomic_DNA"/>
</dbReference>
<name>A0ABN8J775_9NEOP</name>
<proteinExistence type="predicted"/>